<keyword evidence="3" id="KW-1185">Reference proteome</keyword>
<gene>
    <name evidence="2" type="ORF">ACFQV2_30130</name>
</gene>
<feature type="transmembrane region" description="Helical" evidence="1">
    <location>
        <begin position="7"/>
        <end position="31"/>
    </location>
</feature>
<keyword evidence="1" id="KW-1133">Transmembrane helix</keyword>
<keyword evidence="1" id="KW-0472">Membrane</keyword>
<accession>A0ABW2TVA0</accession>
<sequence>MRPHTRLALGAAVAFVAVVAVVDVVLLPWAAPVLPLLAAGGDRVRWTDLATLRVVQLGAAGQALAVTGALLGAWPVTGAGVALVGLAALVTGYGLVRFPR</sequence>
<feature type="transmembrane region" description="Helical" evidence="1">
    <location>
        <begin position="73"/>
        <end position="96"/>
    </location>
</feature>
<name>A0ABW2TVA0_9PSEU</name>
<proteinExistence type="predicted"/>
<comment type="caution">
    <text evidence="2">The sequence shown here is derived from an EMBL/GenBank/DDBJ whole genome shotgun (WGS) entry which is preliminary data.</text>
</comment>
<evidence type="ECO:0000313" key="3">
    <source>
        <dbReference type="Proteomes" id="UP001596512"/>
    </source>
</evidence>
<keyword evidence="1" id="KW-0812">Transmembrane</keyword>
<dbReference type="EMBL" id="JBHTEY010000004">
    <property type="protein sequence ID" value="MFC7617054.1"/>
    <property type="molecule type" value="Genomic_DNA"/>
</dbReference>
<evidence type="ECO:0000256" key="1">
    <source>
        <dbReference type="SAM" id="Phobius"/>
    </source>
</evidence>
<organism evidence="2 3">
    <name type="scientific">Actinokineospora soli</name>
    <dbReference type="NCBI Taxonomy" id="1048753"/>
    <lineage>
        <taxon>Bacteria</taxon>
        <taxon>Bacillati</taxon>
        <taxon>Actinomycetota</taxon>
        <taxon>Actinomycetes</taxon>
        <taxon>Pseudonocardiales</taxon>
        <taxon>Pseudonocardiaceae</taxon>
        <taxon>Actinokineospora</taxon>
    </lineage>
</organism>
<reference evidence="3" key="1">
    <citation type="journal article" date="2019" name="Int. J. Syst. Evol. Microbiol.">
        <title>The Global Catalogue of Microorganisms (GCM) 10K type strain sequencing project: providing services to taxonomists for standard genome sequencing and annotation.</title>
        <authorList>
            <consortium name="The Broad Institute Genomics Platform"/>
            <consortium name="The Broad Institute Genome Sequencing Center for Infectious Disease"/>
            <person name="Wu L."/>
            <person name="Ma J."/>
        </authorList>
    </citation>
    <scope>NUCLEOTIDE SEQUENCE [LARGE SCALE GENOMIC DNA]</scope>
    <source>
        <strain evidence="3">JCM 17695</strain>
    </source>
</reference>
<evidence type="ECO:0000313" key="2">
    <source>
        <dbReference type="EMBL" id="MFC7617054.1"/>
    </source>
</evidence>
<protein>
    <submittedName>
        <fullName evidence="2">Uncharacterized protein</fullName>
    </submittedName>
</protein>
<dbReference type="Proteomes" id="UP001596512">
    <property type="component" value="Unassembled WGS sequence"/>
</dbReference>